<dbReference type="InterPro" id="IPR006201">
    <property type="entry name" value="Neur_channel"/>
</dbReference>
<dbReference type="STRING" id="441112.SAMN04488094_10551"/>
<dbReference type="OrthoDB" id="7069101at2"/>
<evidence type="ECO:0000256" key="2">
    <source>
        <dbReference type="SAM" id="SignalP"/>
    </source>
</evidence>
<keyword evidence="1" id="KW-0812">Transmembrane</keyword>
<feature type="transmembrane region" description="Helical" evidence="1">
    <location>
        <begin position="350"/>
        <end position="371"/>
    </location>
</feature>
<feature type="transmembrane region" description="Helical" evidence="1">
    <location>
        <begin position="250"/>
        <end position="273"/>
    </location>
</feature>
<keyword evidence="1" id="KW-0472">Membrane</keyword>
<dbReference type="Pfam" id="PF02931">
    <property type="entry name" value="Neur_chan_LBD"/>
    <property type="match status" value="1"/>
</dbReference>
<organism evidence="4 5">
    <name type="scientific">Tropicimonas isoalkanivorans</name>
    <dbReference type="NCBI Taxonomy" id="441112"/>
    <lineage>
        <taxon>Bacteria</taxon>
        <taxon>Pseudomonadati</taxon>
        <taxon>Pseudomonadota</taxon>
        <taxon>Alphaproteobacteria</taxon>
        <taxon>Rhodobacterales</taxon>
        <taxon>Roseobacteraceae</taxon>
        <taxon>Tropicimonas</taxon>
    </lineage>
</organism>
<dbReference type="GO" id="GO:0004888">
    <property type="term" value="F:transmembrane signaling receptor activity"/>
    <property type="evidence" value="ECO:0007669"/>
    <property type="project" value="InterPro"/>
</dbReference>
<dbReference type="PANTHER" id="PTHR18945">
    <property type="entry name" value="NEUROTRANSMITTER GATED ION CHANNEL"/>
    <property type="match status" value="1"/>
</dbReference>
<dbReference type="SUPFAM" id="SSF63712">
    <property type="entry name" value="Nicotinic receptor ligand binding domain-like"/>
    <property type="match status" value="1"/>
</dbReference>
<accession>A0A1I1JCG9</accession>
<dbReference type="CDD" id="cd18988">
    <property type="entry name" value="LGIC_ECD_bact"/>
    <property type="match status" value="1"/>
</dbReference>
<feature type="transmembrane region" description="Helical" evidence="1">
    <location>
        <begin position="280"/>
        <end position="298"/>
    </location>
</feature>
<keyword evidence="5" id="KW-1185">Reference proteome</keyword>
<name>A0A1I1JCG9_9RHOB</name>
<dbReference type="InterPro" id="IPR036734">
    <property type="entry name" value="Neur_chan_lig-bd_sf"/>
</dbReference>
<dbReference type="AlphaFoldDB" id="A0A1I1JCG9"/>
<sequence length="372" mass="41881">MHHALRLHIVDCLRAWTVFKLKHLLLCLALSAMGLTAMADATLAQNNGFRQQLINRAAPDEPLDVAVGVRITQITGVDQKSENFGVVARIRMRWQDDALSFDPPDGQSPFRTMTADSFLRYARENGIGVPAFSIENQQTRSFDKAFYVTWAADGSALLAQEVIVTLQAPDFDFRHFPFDRQAFYLRILANLPSEFIRFVPMADANGVGDTLGEEEWVVSDTWTEVDEVEGISGFDSSRFSLGFSAHRHLLYYWARIFVPLLLLLTVTWANLFLEEYRRRIDVAAGNLLAFIAYNFAISGDLPRLGYLTFLDSLMLAMFAVSVASVAYNVALRRLAVADREKRAAAVDWHVTLWGFPLLIASTIIILCLVFFL</sequence>
<reference evidence="4 5" key="1">
    <citation type="submission" date="2016-10" db="EMBL/GenBank/DDBJ databases">
        <authorList>
            <person name="de Groot N.N."/>
        </authorList>
    </citation>
    <scope>NUCLEOTIDE SEQUENCE [LARGE SCALE GENOMIC DNA]</scope>
    <source>
        <strain evidence="4 5">DSM 19548</strain>
    </source>
</reference>
<evidence type="ECO:0000313" key="5">
    <source>
        <dbReference type="Proteomes" id="UP000198728"/>
    </source>
</evidence>
<feature type="chain" id="PRO_5011554852" evidence="2">
    <location>
        <begin position="40"/>
        <end position="372"/>
    </location>
</feature>
<keyword evidence="1" id="KW-1133">Transmembrane helix</keyword>
<proteinExistence type="predicted"/>
<dbReference type="GO" id="GO:0005230">
    <property type="term" value="F:extracellular ligand-gated monoatomic ion channel activity"/>
    <property type="evidence" value="ECO:0007669"/>
    <property type="project" value="InterPro"/>
</dbReference>
<evidence type="ECO:0000313" key="4">
    <source>
        <dbReference type="EMBL" id="SFC45851.1"/>
    </source>
</evidence>
<dbReference type="Gene3D" id="2.70.170.10">
    <property type="entry name" value="Neurotransmitter-gated ion-channel ligand-binding domain"/>
    <property type="match status" value="1"/>
</dbReference>
<dbReference type="Gene3D" id="1.20.58.390">
    <property type="entry name" value="Neurotransmitter-gated ion-channel transmembrane domain"/>
    <property type="match status" value="1"/>
</dbReference>
<protein>
    <submittedName>
        <fullName evidence="4">Neurotransmitter-gated ion-channel ligand binding domain-containing protein</fullName>
    </submittedName>
</protein>
<evidence type="ECO:0000256" key="1">
    <source>
        <dbReference type="SAM" id="Phobius"/>
    </source>
</evidence>
<feature type="domain" description="Neurotransmitter-gated ion-channel ligand-binding" evidence="3">
    <location>
        <begin position="49"/>
        <end position="182"/>
    </location>
</feature>
<dbReference type="InterPro" id="IPR038050">
    <property type="entry name" value="Neuro_actylchol_rec"/>
</dbReference>
<gene>
    <name evidence="4" type="ORF">SAMN04488094_10551</name>
</gene>
<evidence type="ECO:0000259" key="3">
    <source>
        <dbReference type="Pfam" id="PF02931"/>
    </source>
</evidence>
<feature type="transmembrane region" description="Helical" evidence="1">
    <location>
        <begin position="304"/>
        <end position="329"/>
    </location>
</feature>
<feature type="signal peptide" evidence="2">
    <location>
        <begin position="1"/>
        <end position="39"/>
    </location>
</feature>
<keyword evidence="2" id="KW-0732">Signal</keyword>
<dbReference type="Proteomes" id="UP000198728">
    <property type="component" value="Unassembled WGS sequence"/>
</dbReference>
<dbReference type="InterPro" id="IPR006202">
    <property type="entry name" value="Neur_chan_lig-bd"/>
</dbReference>
<dbReference type="EMBL" id="FOLG01000005">
    <property type="protein sequence ID" value="SFC45851.1"/>
    <property type="molecule type" value="Genomic_DNA"/>
</dbReference>
<dbReference type="GO" id="GO:0016020">
    <property type="term" value="C:membrane"/>
    <property type="evidence" value="ECO:0007669"/>
    <property type="project" value="InterPro"/>
</dbReference>